<proteinExistence type="predicted"/>
<keyword evidence="3" id="KW-1185">Reference proteome</keyword>
<feature type="domain" description="NIPSNAP" evidence="1">
    <location>
        <begin position="7"/>
        <end position="101"/>
    </location>
</feature>
<reference evidence="2 3" key="1">
    <citation type="submission" date="2016-10" db="EMBL/GenBank/DDBJ databases">
        <authorList>
            <person name="de Groot N.N."/>
        </authorList>
    </citation>
    <scope>NUCLEOTIDE SEQUENCE [LARGE SCALE GENOMIC DNA]</scope>
    <source>
        <strain evidence="2 3">CGMCC 1.9109</strain>
    </source>
</reference>
<dbReference type="InterPro" id="IPR012577">
    <property type="entry name" value="NIPSNAP"/>
</dbReference>
<gene>
    <name evidence="2" type="ORF">SAMN04488071_3535</name>
</gene>
<dbReference type="SUPFAM" id="SSF54909">
    <property type="entry name" value="Dimeric alpha+beta barrel"/>
    <property type="match status" value="1"/>
</dbReference>
<dbReference type="RefSeq" id="WP_068303312.1">
    <property type="nucleotide sequence ID" value="NZ_FNAK01000009.1"/>
</dbReference>
<protein>
    <submittedName>
        <fullName evidence="2">NIPSNAP protein</fullName>
    </submittedName>
</protein>
<evidence type="ECO:0000259" key="1">
    <source>
        <dbReference type="Pfam" id="PF07978"/>
    </source>
</evidence>
<organism evidence="2 3">
    <name type="scientific">Kordiimonas lacus</name>
    <dbReference type="NCBI Taxonomy" id="637679"/>
    <lineage>
        <taxon>Bacteria</taxon>
        <taxon>Pseudomonadati</taxon>
        <taxon>Pseudomonadota</taxon>
        <taxon>Alphaproteobacteria</taxon>
        <taxon>Kordiimonadales</taxon>
        <taxon>Kordiimonadaceae</taxon>
        <taxon>Kordiimonas</taxon>
    </lineage>
</organism>
<dbReference type="Proteomes" id="UP000183685">
    <property type="component" value="Unassembled WGS sequence"/>
</dbReference>
<evidence type="ECO:0000313" key="3">
    <source>
        <dbReference type="Proteomes" id="UP000183685"/>
    </source>
</evidence>
<evidence type="ECO:0000313" key="2">
    <source>
        <dbReference type="EMBL" id="SDE68544.1"/>
    </source>
</evidence>
<dbReference type="AlphaFoldDB" id="A0A1G7EY08"/>
<sequence>MTILCCIKYTLDPFKRTEFEAYAKNWAEIIPRCGGDLIGYFMPHEGTDNIALGLICFDSLADYEAYRARLKTDEGGAANFQMAQRERFILSEERTFLRAADGSEMLRFFEGREQVA</sequence>
<dbReference type="OrthoDB" id="9798776at2"/>
<dbReference type="Gene3D" id="3.30.70.100">
    <property type="match status" value="1"/>
</dbReference>
<dbReference type="EMBL" id="FNAK01000009">
    <property type="protein sequence ID" value="SDE68544.1"/>
    <property type="molecule type" value="Genomic_DNA"/>
</dbReference>
<dbReference type="Pfam" id="PF07978">
    <property type="entry name" value="NIPSNAP"/>
    <property type="match status" value="1"/>
</dbReference>
<dbReference type="InterPro" id="IPR011008">
    <property type="entry name" value="Dimeric_a/b-barrel"/>
</dbReference>
<name>A0A1G7EY08_9PROT</name>
<accession>A0A1G7EY08</accession>
<dbReference type="STRING" id="637679.GCA_001550055_01507"/>